<evidence type="ECO:0000313" key="4">
    <source>
        <dbReference type="Proteomes" id="UP001152795"/>
    </source>
</evidence>
<comment type="caution">
    <text evidence="3">The sequence shown here is derived from an EMBL/GenBank/DDBJ whole genome shotgun (WGS) entry which is preliminary data.</text>
</comment>
<protein>
    <submittedName>
        <fullName evidence="3">Scavenger receptor cysteine-rich type 1 M130</fullName>
    </submittedName>
</protein>
<sequence>MEDLDKSNREKREFAKVKKRSENVSITPNTTISYESKNQFEVLSVSDHKEEVNKSASDLDQSEARHNNTDISAKHGDKPRQSGDKPNQRRSGQNSRKIERRQQSKGNIQDCQLNLDERKTKTKQRQPNIVILGDSMLKHLNPRRIQQGIDQKISIKTFPGAGVDEMTHYVKPTLQKKPKHIILHIGTNDLQTKSPDALIKAVTKLGEAITQEISGIELTLSEVITRTDDLQLADKVNIYNNKLDNLCTERNWGFITHKSITKTHLNSYGLHLNQRGTTALARNIKQFLKNQSLN</sequence>
<feature type="compositionally biased region" description="Basic and acidic residues" evidence="1">
    <location>
        <begin position="1"/>
        <end position="22"/>
    </location>
</feature>
<organism evidence="3 4">
    <name type="scientific">Paramuricea clavata</name>
    <name type="common">Red gorgonian</name>
    <name type="synonym">Violescent sea-whip</name>
    <dbReference type="NCBI Taxonomy" id="317549"/>
    <lineage>
        <taxon>Eukaryota</taxon>
        <taxon>Metazoa</taxon>
        <taxon>Cnidaria</taxon>
        <taxon>Anthozoa</taxon>
        <taxon>Octocorallia</taxon>
        <taxon>Malacalcyonacea</taxon>
        <taxon>Plexauridae</taxon>
        <taxon>Paramuricea</taxon>
    </lineage>
</organism>
<feature type="region of interest" description="Disordered" evidence="1">
    <location>
        <begin position="1"/>
        <end position="23"/>
    </location>
</feature>
<keyword evidence="4" id="KW-1185">Reference proteome</keyword>
<dbReference type="Gene3D" id="3.40.50.12700">
    <property type="match status" value="1"/>
</dbReference>
<feature type="compositionally biased region" description="Basic and acidic residues" evidence="1">
    <location>
        <begin position="62"/>
        <end position="87"/>
    </location>
</feature>
<feature type="region of interest" description="Disordered" evidence="1">
    <location>
        <begin position="45"/>
        <end position="125"/>
    </location>
</feature>
<gene>
    <name evidence="3" type="ORF">PACLA_8A081158</name>
</gene>
<dbReference type="SUPFAM" id="SSF52266">
    <property type="entry name" value="SGNH hydrolase"/>
    <property type="match status" value="1"/>
</dbReference>
<evidence type="ECO:0000313" key="3">
    <source>
        <dbReference type="EMBL" id="CAB3987388.1"/>
    </source>
</evidence>
<dbReference type="EMBL" id="CACRXK020001165">
    <property type="protein sequence ID" value="CAB3987388.1"/>
    <property type="molecule type" value="Genomic_DNA"/>
</dbReference>
<dbReference type="Gene3D" id="3.40.50.12690">
    <property type="match status" value="1"/>
</dbReference>
<dbReference type="InterPro" id="IPR013830">
    <property type="entry name" value="SGNH_hydro"/>
</dbReference>
<dbReference type="OrthoDB" id="1731983at2759"/>
<proteinExistence type="predicted"/>
<dbReference type="Proteomes" id="UP001152795">
    <property type="component" value="Unassembled WGS sequence"/>
</dbReference>
<keyword evidence="3" id="KW-0675">Receptor</keyword>
<dbReference type="AlphaFoldDB" id="A0A7D9DKG1"/>
<evidence type="ECO:0000259" key="2">
    <source>
        <dbReference type="Pfam" id="PF13472"/>
    </source>
</evidence>
<dbReference type="Pfam" id="PF13472">
    <property type="entry name" value="Lipase_GDSL_2"/>
    <property type="match status" value="1"/>
</dbReference>
<dbReference type="GO" id="GO:0016788">
    <property type="term" value="F:hydrolase activity, acting on ester bonds"/>
    <property type="evidence" value="ECO:0007669"/>
    <property type="project" value="InterPro"/>
</dbReference>
<name>A0A7D9DKG1_PARCT</name>
<evidence type="ECO:0000256" key="1">
    <source>
        <dbReference type="SAM" id="MobiDB-lite"/>
    </source>
</evidence>
<accession>A0A7D9DKG1</accession>
<reference evidence="3" key="1">
    <citation type="submission" date="2020-04" db="EMBL/GenBank/DDBJ databases">
        <authorList>
            <person name="Alioto T."/>
            <person name="Alioto T."/>
            <person name="Gomez Garrido J."/>
        </authorList>
    </citation>
    <scope>NUCLEOTIDE SEQUENCE</scope>
    <source>
        <strain evidence="3">A484AB</strain>
    </source>
</reference>
<feature type="domain" description="SGNH hydrolase-type esterase" evidence="2">
    <location>
        <begin position="142"/>
        <end position="276"/>
    </location>
</feature>